<evidence type="ECO:0000313" key="3">
    <source>
        <dbReference type="Proteomes" id="UP000499080"/>
    </source>
</evidence>
<proteinExistence type="predicted"/>
<keyword evidence="3" id="KW-1185">Reference proteome</keyword>
<accession>A0A4Y2KED6</accession>
<comment type="caution">
    <text evidence="2">The sequence shown here is derived from an EMBL/GenBank/DDBJ whole genome shotgun (WGS) entry which is preliminary data.</text>
</comment>
<dbReference type="EMBL" id="BGPR01004535">
    <property type="protein sequence ID" value="GBN00645.1"/>
    <property type="molecule type" value="Genomic_DNA"/>
</dbReference>
<evidence type="ECO:0000256" key="1">
    <source>
        <dbReference type="SAM" id="MobiDB-lite"/>
    </source>
</evidence>
<name>A0A4Y2KED6_ARAVE</name>
<gene>
    <name evidence="2" type="ORF">AVEN_154411_1</name>
</gene>
<sequence>MTGKVPELVPPLQVSTPAGGRLATTYDLTKDRPHTRRISTGIGSRTWDSPASKPRHCHEPPRLRYQQHSSLNSVSYKLKVTVKNTYTPQRSQKLISVIYRAKITSPGGGKGDPMMNYYRRNLYEIINLENTDRSKTQVDFYPLVLFTLSLEFPAILHPRQSCTAPPPALAPRDKLFGHGVTLLPSLPLPSIWPPPRP</sequence>
<dbReference type="OrthoDB" id="6430097at2759"/>
<organism evidence="2 3">
    <name type="scientific">Araneus ventricosus</name>
    <name type="common">Orbweaver spider</name>
    <name type="synonym">Epeira ventricosa</name>
    <dbReference type="NCBI Taxonomy" id="182803"/>
    <lineage>
        <taxon>Eukaryota</taxon>
        <taxon>Metazoa</taxon>
        <taxon>Ecdysozoa</taxon>
        <taxon>Arthropoda</taxon>
        <taxon>Chelicerata</taxon>
        <taxon>Arachnida</taxon>
        <taxon>Araneae</taxon>
        <taxon>Araneomorphae</taxon>
        <taxon>Entelegynae</taxon>
        <taxon>Araneoidea</taxon>
        <taxon>Araneidae</taxon>
        <taxon>Araneus</taxon>
    </lineage>
</organism>
<reference evidence="2 3" key="1">
    <citation type="journal article" date="2019" name="Sci. Rep.">
        <title>Orb-weaving spider Araneus ventricosus genome elucidates the spidroin gene catalogue.</title>
        <authorList>
            <person name="Kono N."/>
            <person name="Nakamura H."/>
            <person name="Ohtoshi R."/>
            <person name="Moran D.A.P."/>
            <person name="Shinohara A."/>
            <person name="Yoshida Y."/>
            <person name="Fujiwara M."/>
            <person name="Mori M."/>
            <person name="Tomita M."/>
            <person name="Arakawa K."/>
        </authorList>
    </citation>
    <scope>NUCLEOTIDE SEQUENCE [LARGE SCALE GENOMIC DNA]</scope>
</reference>
<evidence type="ECO:0000313" key="2">
    <source>
        <dbReference type="EMBL" id="GBN00645.1"/>
    </source>
</evidence>
<dbReference type="Proteomes" id="UP000499080">
    <property type="component" value="Unassembled WGS sequence"/>
</dbReference>
<dbReference type="AlphaFoldDB" id="A0A4Y2KED6"/>
<protein>
    <submittedName>
        <fullName evidence="2">Uncharacterized protein</fullName>
    </submittedName>
</protein>
<feature type="region of interest" description="Disordered" evidence="1">
    <location>
        <begin position="35"/>
        <end position="59"/>
    </location>
</feature>